<geneLocation type="plasmid" evidence="5 7">
    <name>12</name>
</geneLocation>
<dbReference type="KEGG" id="ladl:NCTC12735_00901"/>
<proteinExistence type="predicted"/>
<evidence type="ECO:0000313" key="5">
    <source>
        <dbReference type="EMBL" id="VEH85275.1"/>
    </source>
</evidence>
<evidence type="ECO:0000259" key="3">
    <source>
        <dbReference type="Pfam" id="PF13511"/>
    </source>
</evidence>
<name>A0A0W0R470_9GAMM</name>
<dbReference type="EMBL" id="LR134421">
    <property type="protein sequence ID" value="VEH85275.1"/>
    <property type="molecule type" value="Genomic_DNA"/>
</dbReference>
<dbReference type="InterPro" id="IPR025392">
    <property type="entry name" value="DUF4124"/>
</dbReference>
<feature type="region of interest" description="Disordered" evidence="1">
    <location>
        <begin position="47"/>
        <end position="69"/>
    </location>
</feature>
<feature type="chain" id="PRO_5033245277" description="DUF4124 domain-containing protein" evidence="2">
    <location>
        <begin position="19"/>
        <end position="179"/>
    </location>
</feature>
<accession>A0A0W0R470</accession>
<feature type="signal peptide" evidence="2">
    <location>
        <begin position="1"/>
        <end position="18"/>
    </location>
</feature>
<dbReference type="PATRIC" id="fig|45056.6.peg.523"/>
<dbReference type="OrthoDB" id="7062774at2"/>
<organism evidence="4 6">
    <name type="scientific">Legionella adelaidensis</name>
    <dbReference type="NCBI Taxonomy" id="45056"/>
    <lineage>
        <taxon>Bacteria</taxon>
        <taxon>Pseudomonadati</taxon>
        <taxon>Pseudomonadota</taxon>
        <taxon>Gammaproteobacteria</taxon>
        <taxon>Legionellales</taxon>
        <taxon>Legionellaceae</taxon>
        <taxon>Legionella</taxon>
    </lineage>
</organism>
<sequence length="179" mass="19433">MKKFIGCLALLVTTALRAEIYTWTDSSGVVHFSDKPHVGATEVKLPSVQTFSNPPPAENSAPASSQPEDISVENAVNSEENAYKITIMEPADQATIRNNQGYVPIVISMEPELKKENSLQLIFDNKPVGEPQAATVFSLRDVNRGTHTIAIHALDEEGEVIATSNTVTFFMHRPKIGGG</sequence>
<dbReference type="Pfam" id="PF13511">
    <property type="entry name" value="DUF4124"/>
    <property type="match status" value="1"/>
</dbReference>
<dbReference type="Proteomes" id="UP000054859">
    <property type="component" value="Unassembled WGS sequence"/>
</dbReference>
<protein>
    <recommendedName>
        <fullName evidence="3">DUF4124 domain-containing protein</fullName>
    </recommendedName>
</protein>
<dbReference type="STRING" id="45056.Lade_0503"/>
<keyword evidence="5" id="KW-0614">Plasmid</keyword>
<evidence type="ECO:0000313" key="4">
    <source>
        <dbReference type="EMBL" id="KTC65845.1"/>
    </source>
</evidence>
<evidence type="ECO:0000313" key="7">
    <source>
        <dbReference type="Proteomes" id="UP000281170"/>
    </source>
</evidence>
<dbReference type="RefSeq" id="WP_058461572.1">
    <property type="nucleotide sequence ID" value="NZ_CAAAHS010000004.1"/>
</dbReference>
<keyword evidence="2" id="KW-0732">Signal</keyword>
<dbReference type="EMBL" id="LNKA01000001">
    <property type="protein sequence ID" value="KTC65845.1"/>
    <property type="molecule type" value="Genomic_DNA"/>
</dbReference>
<keyword evidence="6" id="KW-1185">Reference proteome</keyword>
<reference evidence="5 7" key="2">
    <citation type="submission" date="2018-12" db="EMBL/GenBank/DDBJ databases">
        <authorList>
            <consortium name="Pathogen Informatics"/>
        </authorList>
    </citation>
    <scope>NUCLEOTIDE SEQUENCE [LARGE SCALE GENOMIC DNA]</scope>
    <source>
        <strain evidence="5 7">NCTC12735</strain>
        <plasmid evidence="7">12</plasmid>
    </source>
</reference>
<evidence type="ECO:0000313" key="6">
    <source>
        <dbReference type="Proteomes" id="UP000054859"/>
    </source>
</evidence>
<feature type="compositionally biased region" description="Low complexity" evidence="1">
    <location>
        <begin position="58"/>
        <end position="68"/>
    </location>
</feature>
<reference evidence="4 6" key="1">
    <citation type="submission" date="2015-11" db="EMBL/GenBank/DDBJ databases">
        <title>Identification of large and diverse effector repertoires of 38 Legionella species.</title>
        <authorList>
            <person name="Burstein D."/>
            <person name="Amaro F."/>
            <person name="Zusman T."/>
            <person name="Lifshitz Z."/>
            <person name="Cohen O."/>
            <person name="Gilbert J.A."/>
            <person name="Pupko T."/>
            <person name="Shuman H.A."/>
            <person name="Segal G."/>
        </authorList>
    </citation>
    <scope>NUCLEOTIDE SEQUENCE [LARGE SCALE GENOMIC DNA]</scope>
    <source>
        <strain evidence="4 6">1762-AUS-E</strain>
    </source>
</reference>
<evidence type="ECO:0000256" key="1">
    <source>
        <dbReference type="SAM" id="MobiDB-lite"/>
    </source>
</evidence>
<evidence type="ECO:0000256" key="2">
    <source>
        <dbReference type="SAM" id="SignalP"/>
    </source>
</evidence>
<dbReference type="AlphaFoldDB" id="A0A0W0R470"/>
<feature type="domain" description="DUF4124" evidence="3">
    <location>
        <begin position="7"/>
        <end position="61"/>
    </location>
</feature>
<dbReference type="Proteomes" id="UP000281170">
    <property type="component" value="Plasmid 12"/>
</dbReference>
<gene>
    <name evidence="4" type="ORF">Lade_0503</name>
    <name evidence="5" type="ORF">NCTC12735_00901</name>
</gene>